<dbReference type="Proteomes" id="UP000519023">
    <property type="component" value="Unassembled WGS sequence"/>
</dbReference>
<dbReference type="AlphaFoldDB" id="A0A7X9WUF7"/>
<comment type="caution">
    <text evidence="2">The sequence shown here is derived from an EMBL/GenBank/DDBJ whole genome shotgun (WGS) entry which is preliminary data.</text>
</comment>
<evidence type="ECO:0000313" key="3">
    <source>
        <dbReference type="Proteomes" id="UP000519023"/>
    </source>
</evidence>
<evidence type="ECO:0000256" key="1">
    <source>
        <dbReference type="SAM" id="Phobius"/>
    </source>
</evidence>
<dbReference type="Pfam" id="PF24838">
    <property type="entry name" value="8xMP"/>
    <property type="match status" value="1"/>
</dbReference>
<sequence length="252" mass="29289">MTDRKDMTAAYYKALDLPKSLIVTRGDEKHIIQKKAALDRAHEMRRFEIENYWKRATYFWSFQAIAFVVLGFIFKDGNPPKPLQIIQLPAAIGAVSGFIGWLSAKGSKYWQENWESHVDSLEHDIEGKLTQTIWSNGKRSFSVSRLNQAFMAVITLAWLVAMTIPIINETILNWIVRYSANLSLGLLLAIFLYIWIASSQKITGYMLNQDSWIGSSTRWHWNWNWKRLGEGKEKRQLILRHTHMKDAEQPDD</sequence>
<feature type="transmembrane region" description="Helical" evidence="1">
    <location>
        <begin position="174"/>
        <end position="196"/>
    </location>
</feature>
<organism evidence="2 3">
    <name type="scientific">Sphingobium psychrophilum</name>
    <dbReference type="NCBI Taxonomy" id="2728834"/>
    <lineage>
        <taxon>Bacteria</taxon>
        <taxon>Pseudomonadati</taxon>
        <taxon>Pseudomonadota</taxon>
        <taxon>Alphaproteobacteria</taxon>
        <taxon>Sphingomonadales</taxon>
        <taxon>Sphingomonadaceae</taxon>
        <taxon>Sphingobium</taxon>
    </lineage>
</organism>
<name>A0A7X9WUF7_9SPHN</name>
<dbReference type="InterPro" id="IPR056918">
    <property type="entry name" value="8xMP"/>
</dbReference>
<evidence type="ECO:0000313" key="2">
    <source>
        <dbReference type="EMBL" id="NML10131.1"/>
    </source>
</evidence>
<accession>A0A7X9WUF7</accession>
<proteinExistence type="predicted"/>
<keyword evidence="3" id="KW-1185">Reference proteome</keyword>
<keyword evidence="1" id="KW-1133">Transmembrane helix</keyword>
<feature type="transmembrane region" description="Helical" evidence="1">
    <location>
        <begin position="149"/>
        <end position="168"/>
    </location>
</feature>
<dbReference type="EMBL" id="JABBFV010000004">
    <property type="protein sequence ID" value="NML10131.1"/>
    <property type="molecule type" value="Genomic_DNA"/>
</dbReference>
<gene>
    <name evidence="2" type="ORF">HHL08_08175</name>
</gene>
<keyword evidence="1" id="KW-0472">Membrane</keyword>
<dbReference type="RefSeq" id="WP_169572226.1">
    <property type="nucleotide sequence ID" value="NZ_JABBFV010000004.1"/>
</dbReference>
<reference evidence="2 3" key="1">
    <citation type="submission" date="2020-04" db="EMBL/GenBank/DDBJ databases">
        <title>Sphingobium sp. AR-3-1 isolated from Arctic soil.</title>
        <authorList>
            <person name="Dahal R.H."/>
            <person name="Chaudhary D.K."/>
        </authorList>
    </citation>
    <scope>NUCLEOTIDE SEQUENCE [LARGE SCALE GENOMIC DNA]</scope>
    <source>
        <strain evidence="2 3">AR-3-1</strain>
    </source>
</reference>
<feature type="transmembrane region" description="Helical" evidence="1">
    <location>
        <begin position="86"/>
        <end position="104"/>
    </location>
</feature>
<keyword evidence="1" id="KW-0812">Transmembrane</keyword>
<protein>
    <submittedName>
        <fullName evidence="2">Uncharacterized protein</fullName>
    </submittedName>
</protein>
<feature type="transmembrane region" description="Helical" evidence="1">
    <location>
        <begin position="56"/>
        <end position="74"/>
    </location>
</feature>